<dbReference type="GO" id="GO:0004190">
    <property type="term" value="F:aspartic-type endopeptidase activity"/>
    <property type="evidence" value="ECO:0007669"/>
    <property type="project" value="UniProtKB-KW"/>
</dbReference>
<dbReference type="EC" id="3.4.23.-" evidence="1"/>
<dbReference type="OrthoDB" id="2690199at2"/>
<feature type="transmembrane region" description="Helical" evidence="3">
    <location>
        <begin position="88"/>
        <end position="107"/>
    </location>
</feature>
<dbReference type="PIRSF" id="PIRSF018571">
    <property type="entry name" value="SpoIIGA"/>
    <property type="match status" value="1"/>
</dbReference>
<dbReference type="Pfam" id="PF03419">
    <property type="entry name" value="Peptidase_U4"/>
    <property type="match status" value="1"/>
</dbReference>
<dbReference type="InterPro" id="IPR005081">
    <property type="entry name" value="SpoIIGA"/>
</dbReference>
<comment type="subcellular location">
    <subcellularLocation>
        <location evidence="1">Cell membrane</location>
    </subcellularLocation>
</comment>
<evidence type="ECO:0000256" key="1">
    <source>
        <dbReference type="PIRNR" id="PIRNR018571"/>
    </source>
</evidence>
<keyword evidence="1" id="KW-0749">Sporulation</keyword>
<dbReference type="STRING" id="225345.CLCHR_22480"/>
<evidence type="ECO:0000256" key="3">
    <source>
        <dbReference type="SAM" id="Phobius"/>
    </source>
</evidence>
<accession>A0A1V4IPJ9</accession>
<feature type="transmembrane region" description="Helical" evidence="3">
    <location>
        <begin position="127"/>
        <end position="143"/>
    </location>
</feature>
<feature type="active site" evidence="2">
    <location>
        <position position="175"/>
    </location>
</feature>
<keyword evidence="1" id="KW-0645">Protease</keyword>
<gene>
    <name evidence="4" type="primary">spoIIGA</name>
    <name evidence="4" type="ORF">CLCHR_22480</name>
</gene>
<keyword evidence="1 3" id="KW-0472">Membrane</keyword>
<comment type="caution">
    <text evidence="4">The sequence shown here is derived from an EMBL/GenBank/DDBJ whole genome shotgun (WGS) entry which is preliminary data.</text>
</comment>
<keyword evidence="3" id="KW-1133">Transmembrane helix</keyword>
<feature type="transmembrane region" description="Helical" evidence="3">
    <location>
        <begin position="58"/>
        <end position="76"/>
    </location>
</feature>
<dbReference type="GO" id="GO:0030436">
    <property type="term" value="P:asexual sporulation"/>
    <property type="evidence" value="ECO:0007669"/>
    <property type="project" value="InterPro"/>
</dbReference>
<keyword evidence="5" id="KW-1185">Reference proteome</keyword>
<evidence type="ECO:0000256" key="2">
    <source>
        <dbReference type="PIRSR" id="PIRSR018571-1"/>
    </source>
</evidence>
<keyword evidence="3" id="KW-0812">Transmembrane</keyword>
<sequence>MEIYADVFIFENFIVNFFLLSITMKCIRHKCKMVSLVISGFIGGVYSLVLIIPKLNIIASLPCELLVAIIMLRMVYGKTSILNMIKLLLVFLLITCALSGICFLFSLRQNIYLIGSTFKIEKYSVKYIMLGIMIIYIIFSRLIDHIKDKIFTNEYIFEIEFEVQGQHCKFRSFLDTGNELREPITNLPCILIEENLINHLNFNDKNTYNILYSSIGYGGSLKGIRVNNIKIKNKNYLLEKIDAIICPCKERLSKEDEFNALLSRGVVCEGDVYGKVNSAV</sequence>
<keyword evidence="1" id="KW-0064">Aspartyl protease</keyword>
<dbReference type="RefSeq" id="WP_079439883.1">
    <property type="nucleotide sequence ID" value="NZ_JBLZIA010000003.1"/>
</dbReference>
<keyword evidence="1 4" id="KW-0378">Hydrolase</keyword>
<evidence type="ECO:0000313" key="5">
    <source>
        <dbReference type="Proteomes" id="UP000191056"/>
    </source>
</evidence>
<evidence type="ECO:0000313" key="4">
    <source>
        <dbReference type="EMBL" id="OPJ61843.1"/>
    </source>
</evidence>
<protein>
    <recommendedName>
        <fullName evidence="1">Sporulation sigma-E factor-processing peptidase</fullName>
        <ecNumber evidence="1">3.4.23.-</ecNumber>
    </recommendedName>
    <alternativeName>
        <fullName evidence="1">Membrane-associated aspartic protease</fullName>
    </alternativeName>
    <alternativeName>
        <fullName evidence="1">Stage II sporulation protein GA</fullName>
    </alternativeName>
</protein>
<name>A0A1V4IPJ9_9CLOT</name>
<dbReference type="GO" id="GO:0030435">
    <property type="term" value="P:sporulation resulting in formation of a cellular spore"/>
    <property type="evidence" value="ECO:0007669"/>
    <property type="project" value="UniProtKB-KW"/>
</dbReference>
<comment type="function">
    <text evidence="1">Probable aspartic protease that is responsible for the proteolytic cleavage of the RNA polymerase sigma E factor (SigE/spoIIGB) to yield the active peptide in the mother cell during sporulation. Responds to a signal from the forespore that is triggered by the extracellular signal protein SpoIIR.</text>
</comment>
<dbReference type="AlphaFoldDB" id="A0A1V4IPJ9"/>
<dbReference type="GO" id="GO:0006508">
    <property type="term" value="P:proteolysis"/>
    <property type="evidence" value="ECO:0007669"/>
    <property type="project" value="UniProtKB-KW"/>
</dbReference>
<proteinExistence type="inferred from homology"/>
<keyword evidence="1" id="KW-1003">Cell membrane</keyword>
<reference evidence="4 5" key="1">
    <citation type="submission" date="2017-03" db="EMBL/GenBank/DDBJ databases">
        <title>Genome sequence of Clostridium chromiireducens DSM 23318.</title>
        <authorList>
            <person name="Poehlein A."/>
            <person name="Daniel R."/>
        </authorList>
    </citation>
    <scope>NUCLEOTIDE SEQUENCE [LARGE SCALE GENOMIC DNA]</scope>
    <source>
        <strain evidence="4 5">DSM 23318</strain>
    </source>
</reference>
<dbReference type="Proteomes" id="UP000191056">
    <property type="component" value="Unassembled WGS sequence"/>
</dbReference>
<dbReference type="EMBL" id="MZGT01000027">
    <property type="protein sequence ID" value="OPJ61843.1"/>
    <property type="molecule type" value="Genomic_DNA"/>
</dbReference>
<dbReference type="GO" id="GO:0005886">
    <property type="term" value="C:plasma membrane"/>
    <property type="evidence" value="ECO:0007669"/>
    <property type="project" value="UniProtKB-SubCell"/>
</dbReference>
<comment type="similarity">
    <text evidence="1">Belongs to the peptidase U4 family.</text>
</comment>
<feature type="transmembrane region" description="Helical" evidence="3">
    <location>
        <begin position="34"/>
        <end position="52"/>
    </location>
</feature>
<organism evidence="4 5">
    <name type="scientific">Clostridium chromiireducens</name>
    <dbReference type="NCBI Taxonomy" id="225345"/>
    <lineage>
        <taxon>Bacteria</taxon>
        <taxon>Bacillati</taxon>
        <taxon>Bacillota</taxon>
        <taxon>Clostridia</taxon>
        <taxon>Eubacteriales</taxon>
        <taxon>Clostridiaceae</taxon>
        <taxon>Clostridium</taxon>
    </lineage>
</organism>